<organism evidence="2 3">
    <name type="scientific">Paraburkholderia acidiphila</name>
    <dbReference type="NCBI Taxonomy" id="2571747"/>
    <lineage>
        <taxon>Bacteria</taxon>
        <taxon>Pseudomonadati</taxon>
        <taxon>Pseudomonadota</taxon>
        <taxon>Betaproteobacteria</taxon>
        <taxon>Burkholderiales</taxon>
        <taxon>Burkholderiaceae</taxon>
        <taxon>Paraburkholderia</taxon>
    </lineage>
</organism>
<dbReference type="PROSITE" id="PS51819">
    <property type="entry name" value="VOC"/>
    <property type="match status" value="1"/>
</dbReference>
<dbReference type="Pfam" id="PF00903">
    <property type="entry name" value="Glyoxalase"/>
    <property type="match status" value="1"/>
</dbReference>
<name>A0A7Z2GD87_9BURK</name>
<accession>A0A7Z2GD87</accession>
<dbReference type="EMBL" id="CP046912">
    <property type="protein sequence ID" value="QGZ59395.1"/>
    <property type="molecule type" value="Genomic_DNA"/>
</dbReference>
<evidence type="ECO:0000259" key="1">
    <source>
        <dbReference type="PROSITE" id="PS51819"/>
    </source>
</evidence>
<dbReference type="Gene3D" id="3.10.180.10">
    <property type="entry name" value="2,3-Dihydroxybiphenyl 1,2-Dioxygenase, domain 1"/>
    <property type="match status" value="1"/>
</dbReference>
<dbReference type="KEGG" id="pacp:FAZ97_30815"/>
<dbReference type="SUPFAM" id="SSF54593">
    <property type="entry name" value="Glyoxalase/Bleomycin resistance protein/Dihydroxybiphenyl dioxygenase"/>
    <property type="match status" value="1"/>
</dbReference>
<dbReference type="RefSeq" id="WP_158762577.1">
    <property type="nucleotide sequence ID" value="NZ_CP046912.1"/>
</dbReference>
<dbReference type="InterPro" id="IPR029068">
    <property type="entry name" value="Glyas_Bleomycin-R_OHBP_Dase"/>
</dbReference>
<evidence type="ECO:0000313" key="2">
    <source>
        <dbReference type="EMBL" id="QGZ59395.1"/>
    </source>
</evidence>
<reference evidence="2 3" key="1">
    <citation type="submission" date="2019-12" db="EMBL/GenBank/DDBJ databases">
        <title>Paraburkholderia acidiphila 7Q-K02 sp. nov and Paraburkholderia acidisoli DHF22 sp. nov., two strains isolated from forest soil.</title>
        <authorList>
            <person name="Gao Z."/>
            <person name="Qiu L."/>
        </authorList>
    </citation>
    <scope>NUCLEOTIDE SEQUENCE [LARGE SCALE GENOMIC DNA]</scope>
    <source>
        <strain evidence="2 3">7Q-K02</strain>
    </source>
</reference>
<feature type="domain" description="VOC" evidence="1">
    <location>
        <begin position="8"/>
        <end position="123"/>
    </location>
</feature>
<sequence length="125" mass="13835">MTDTNTLRPFAFVLAVQDLDRNTAYFRDVLGFRVDWADATDWRLVARGGVRIMLGHCPDALPPAATGDHSYFGYLEVDDVNALHDEIAQKGAIVLQPPVDRPYGMRECTVATPDGHRFVVGQSMA</sequence>
<dbReference type="AlphaFoldDB" id="A0A7Z2GD87"/>
<gene>
    <name evidence="2" type="ORF">FAZ97_30815</name>
</gene>
<dbReference type="InterPro" id="IPR004360">
    <property type="entry name" value="Glyas_Fos-R_dOase_dom"/>
</dbReference>
<protein>
    <submittedName>
        <fullName evidence="2">Bleomycin resistance family protein</fullName>
    </submittedName>
</protein>
<dbReference type="InterPro" id="IPR037523">
    <property type="entry name" value="VOC_core"/>
</dbReference>
<dbReference type="Proteomes" id="UP000434209">
    <property type="component" value="Chromosome 4"/>
</dbReference>
<dbReference type="OrthoDB" id="9803104at2"/>
<keyword evidence="3" id="KW-1185">Reference proteome</keyword>
<proteinExistence type="predicted"/>
<evidence type="ECO:0000313" key="3">
    <source>
        <dbReference type="Proteomes" id="UP000434209"/>
    </source>
</evidence>